<proteinExistence type="inferred from homology"/>
<keyword evidence="3" id="KW-0012">Acyltransferase</keyword>
<evidence type="ECO:0000256" key="1">
    <source>
        <dbReference type="ARBA" id="ARBA00009861"/>
    </source>
</evidence>
<gene>
    <name evidence="4" type="ORF">OLEA9_A114537</name>
</gene>
<keyword evidence="2" id="KW-0808">Transferase</keyword>
<reference evidence="4 5" key="1">
    <citation type="submission" date="2019-12" db="EMBL/GenBank/DDBJ databases">
        <authorList>
            <person name="Alioto T."/>
            <person name="Alioto T."/>
            <person name="Gomez Garrido J."/>
        </authorList>
    </citation>
    <scope>NUCLEOTIDE SEQUENCE [LARGE SCALE GENOMIC DNA]</scope>
</reference>
<comment type="caution">
    <text evidence="4">The sequence shown here is derived from an EMBL/GenBank/DDBJ whole genome shotgun (WGS) entry which is preliminary data.</text>
</comment>
<dbReference type="OrthoDB" id="894625at2759"/>
<accession>A0A8S0PV05</accession>
<sequence length="451" mass="50411">MEVEIISRENIKPSSQTPHHLKTYKLTLLDQIIPPVYYPVLLYFPADQPNFSADVEFISHRILLLKRSLSLSITRFYPFAGIITDSLSVDCNDEGVPFVVAKVRGCLSNFLDQPDLQRVQSFLPFAFSWDEKAQGSNVLMIQVNVFDCGGLVIAINVSHKVADGITLCTFLKDWGLMAQGSSQEIFPDYMAQSIFPQINSLPDEKHLFSDIKHFLKIAKYVPRRYAFDALAVSTLKAKSTSSAVKSPTRVEVISAFIWKCFMAAKSGSSSTSLLTHAVNLRRKTVPPLSENCFGNFLWIAAAQNSNENETDLRTLVSKIRESISEIDDDFVKNMQSEKGCPGYYENLEKTSQRIPKESGILCFSSWCKFGIYDIDFGWGRPIWASNCVPAYSESLLLNSVTLMDTRSGDGIEALVILDEKYVAAFENNKELLAFASIDPSPMVLGKQALHS</sequence>
<dbReference type="PANTHER" id="PTHR31623:SF105">
    <property type="entry name" value="VINORINE SYNTHASE-LIKE"/>
    <property type="match status" value="1"/>
</dbReference>
<comment type="similarity">
    <text evidence="1">Belongs to the plant acyltransferase family.</text>
</comment>
<organism evidence="4 5">
    <name type="scientific">Olea europaea subsp. europaea</name>
    <dbReference type="NCBI Taxonomy" id="158383"/>
    <lineage>
        <taxon>Eukaryota</taxon>
        <taxon>Viridiplantae</taxon>
        <taxon>Streptophyta</taxon>
        <taxon>Embryophyta</taxon>
        <taxon>Tracheophyta</taxon>
        <taxon>Spermatophyta</taxon>
        <taxon>Magnoliopsida</taxon>
        <taxon>eudicotyledons</taxon>
        <taxon>Gunneridae</taxon>
        <taxon>Pentapetalae</taxon>
        <taxon>asterids</taxon>
        <taxon>lamiids</taxon>
        <taxon>Lamiales</taxon>
        <taxon>Oleaceae</taxon>
        <taxon>Oleeae</taxon>
        <taxon>Olea</taxon>
    </lineage>
</organism>
<protein>
    <submittedName>
        <fullName evidence="4">Vinorine synthase-like</fullName>
    </submittedName>
</protein>
<dbReference type="Pfam" id="PF02458">
    <property type="entry name" value="Transferase"/>
    <property type="match status" value="1"/>
</dbReference>
<evidence type="ECO:0000256" key="2">
    <source>
        <dbReference type="ARBA" id="ARBA00022679"/>
    </source>
</evidence>
<keyword evidence="5" id="KW-1185">Reference proteome</keyword>
<name>A0A8S0PV05_OLEEU</name>
<evidence type="ECO:0000313" key="5">
    <source>
        <dbReference type="Proteomes" id="UP000594638"/>
    </source>
</evidence>
<dbReference type="Proteomes" id="UP000594638">
    <property type="component" value="Unassembled WGS sequence"/>
</dbReference>
<dbReference type="GO" id="GO:0016746">
    <property type="term" value="F:acyltransferase activity"/>
    <property type="evidence" value="ECO:0007669"/>
    <property type="project" value="UniProtKB-KW"/>
</dbReference>
<dbReference type="PANTHER" id="PTHR31623">
    <property type="entry name" value="F21J9.9"/>
    <property type="match status" value="1"/>
</dbReference>
<dbReference type="Gramene" id="OE9A114537T1">
    <property type="protein sequence ID" value="OE9A114537C1"/>
    <property type="gene ID" value="OE9A114537"/>
</dbReference>
<dbReference type="Gene3D" id="3.30.559.10">
    <property type="entry name" value="Chloramphenicol acetyltransferase-like domain"/>
    <property type="match status" value="2"/>
</dbReference>
<evidence type="ECO:0000313" key="4">
    <source>
        <dbReference type="EMBL" id="CAA2958045.1"/>
    </source>
</evidence>
<dbReference type="InterPro" id="IPR023213">
    <property type="entry name" value="CAT-like_dom_sf"/>
</dbReference>
<dbReference type="AlphaFoldDB" id="A0A8S0PV05"/>
<evidence type="ECO:0000256" key="3">
    <source>
        <dbReference type="ARBA" id="ARBA00023315"/>
    </source>
</evidence>
<dbReference type="EMBL" id="CACTIH010000251">
    <property type="protein sequence ID" value="CAA2958045.1"/>
    <property type="molecule type" value="Genomic_DNA"/>
</dbReference>